<dbReference type="Proteomes" id="UP000000768">
    <property type="component" value="Chromosome 3"/>
</dbReference>
<dbReference type="AlphaFoldDB" id="A0A1B6Q1P8"/>
<feature type="compositionally biased region" description="Basic and acidic residues" evidence="1">
    <location>
        <begin position="15"/>
        <end position="27"/>
    </location>
</feature>
<feature type="region of interest" description="Disordered" evidence="1">
    <location>
        <begin position="15"/>
        <end position="34"/>
    </location>
</feature>
<accession>A0A1B6Q1P8</accession>
<keyword evidence="3" id="KW-1185">Reference proteome</keyword>
<dbReference type="Gramene" id="KXG31853">
    <property type="protein sequence ID" value="KXG31853"/>
    <property type="gene ID" value="SORBI_3003G067900"/>
</dbReference>
<evidence type="ECO:0000256" key="1">
    <source>
        <dbReference type="SAM" id="MobiDB-lite"/>
    </source>
</evidence>
<protein>
    <submittedName>
        <fullName evidence="2">Uncharacterized protein</fullName>
    </submittedName>
</protein>
<gene>
    <name evidence="2" type="ORF">SORBI_3003G067900</name>
</gene>
<dbReference type="InParanoid" id="A0A1B6Q1P8"/>
<evidence type="ECO:0000313" key="2">
    <source>
        <dbReference type="EMBL" id="KXG31853.1"/>
    </source>
</evidence>
<proteinExistence type="predicted"/>
<evidence type="ECO:0000313" key="3">
    <source>
        <dbReference type="Proteomes" id="UP000000768"/>
    </source>
</evidence>
<name>A0A1B6Q1P8_SORBI</name>
<dbReference type="EMBL" id="CM000762">
    <property type="protein sequence ID" value="KXG31853.1"/>
    <property type="molecule type" value="Genomic_DNA"/>
</dbReference>
<reference evidence="2 3" key="1">
    <citation type="journal article" date="2009" name="Nature">
        <title>The Sorghum bicolor genome and the diversification of grasses.</title>
        <authorList>
            <person name="Paterson A.H."/>
            <person name="Bowers J.E."/>
            <person name="Bruggmann R."/>
            <person name="Dubchak I."/>
            <person name="Grimwood J."/>
            <person name="Gundlach H."/>
            <person name="Haberer G."/>
            <person name="Hellsten U."/>
            <person name="Mitros T."/>
            <person name="Poliakov A."/>
            <person name="Schmutz J."/>
            <person name="Spannagl M."/>
            <person name="Tang H."/>
            <person name="Wang X."/>
            <person name="Wicker T."/>
            <person name="Bharti A.K."/>
            <person name="Chapman J."/>
            <person name="Feltus F.A."/>
            <person name="Gowik U."/>
            <person name="Grigoriev I.V."/>
            <person name="Lyons E."/>
            <person name="Maher C.A."/>
            <person name="Martis M."/>
            <person name="Narechania A."/>
            <person name="Otillar R.P."/>
            <person name="Penning B.W."/>
            <person name="Salamov A.A."/>
            <person name="Wang Y."/>
            <person name="Zhang L."/>
            <person name="Carpita N.C."/>
            <person name="Freeling M."/>
            <person name="Gingle A.R."/>
            <person name="Hash C.T."/>
            <person name="Keller B."/>
            <person name="Klein P."/>
            <person name="Kresovich S."/>
            <person name="McCann M.C."/>
            <person name="Ming R."/>
            <person name="Peterson D.G."/>
            <person name="Mehboob-ur-Rahman"/>
            <person name="Ware D."/>
            <person name="Westhoff P."/>
            <person name="Mayer K.F."/>
            <person name="Messing J."/>
            <person name="Rokhsar D.S."/>
        </authorList>
    </citation>
    <scope>NUCLEOTIDE SEQUENCE [LARGE SCALE GENOMIC DNA]</scope>
    <source>
        <strain evidence="3">cv. BTx623</strain>
    </source>
</reference>
<organism evidence="2 3">
    <name type="scientific">Sorghum bicolor</name>
    <name type="common">Sorghum</name>
    <name type="synonym">Sorghum vulgare</name>
    <dbReference type="NCBI Taxonomy" id="4558"/>
    <lineage>
        <taxon>Eukaryota</taxon>
        <taxon>Viridiplantae</taxon>
        <taxon>Streptophyta</taxon>
        <taxon>Embryophyta</taxon>
        <taxon>Tracheophyta</taxon>
        <taxon>Spermatophyta</taxon>
        <taxon>Magnoliopsida</taxon>
        <taxon>Liliopsida</taxon>
        <taxon>Poales</taxon>
        <taxon>Poaceae</taxon>
        <taxon>PACMAD clade</taxon>
        <taxon>Panicoideae</taxon>
        <taxon>Andropogonodae</taxon>
        <taxon>Andropogoneae</taxon>
        <taxon>Sorghinae</taxon>
        <taxon>Sorghum</taxon>
    </lineage>
</organism>
<reference evidence="3" key="2">
    <citation type="journal article" date="2018" name="Plant J.">
        <title>The Sorghum bicolor reference genome: improved assembly, gene annotations, a transcriptome atlas, and signatures of genome organization.</title>
        <authorList>
            <person name="McCormick R.F."/>
            <person name="Truong S.K."/>
            <person name="Sreedasyam A."/>
            <person name="Jenkins J."/>
            <person name="Shu S."/>
            <person name="Sims D."/>
            <person name="Kennedy M."/>
            <person name="Amirebrahimi M."/>
            <person name="Weers B.D."/>
            <person name="McKinley B."/>
            <person name="Mattison A."/>
            <person name="Morishige D.T."/>
            <person name="Grimwood J."/>
            <person name="Schmutz J."/>
            <person name="Mullet J.E."/>
        </authorList>
    </citation>
    <scope>NUCLEOTIDE SEQUENCE [LARGE SCALE GENOMIC DNA]</scope>
    <source>
        <strain evidence="3">cv. BTx623</strain>
    </source>
</reference>
<sequence>MSVCVCEARGDKVRGQEHEKQARRARNETGGGRSCGSLGLPRAVAVALAAATVFGGGFAQAANQPCALLVCRQDKDVHPTRQPTGLHTAHHTKCVKCDKREAGG</sequence>